<dbReference type="Pfam" id="PF09826">
    <property type="entry name" value="Beta_propel"/>
    <property type="match status" value="1"/>
</dbReference>
<reference evidence="1 2" key="1">
    <citation type="journal article" date="2019" name="Antonie Van Leeuwenhoek">
        <title>Description of 'Ca. Methylobacter oryzae' KRF1, a novel species from the environmentally important Methylobacter clade 2.</title>
        <authorList>
            <person name="Khatri K."/>
            <person name="Mohite J.A."/>
            <person name="Pandit P.S."/>
            <person name="Bahulikar R."/>
            <person name="Rahalkar M.C."/>
        </authorList>
    </citation>
    <scope>NUCLEOTIDE SEQUENCE [LARGE SCALE GENOMIC DNA]</scope>
    <source>
        <strain evidence="1 2">KRF1</strain>
    </source>
</reference>
<gene>
    <name evidence="1" type="ORF">EKO24_011175</name>
</gene>
<comment type="caution">
    <text evidence="1">The sequence shown here is derived from an EMBL/GenBank/DDBJ whole genome shotgun (WGS) entry which is preliminary data.</text>
</comment>
<dbReference type="SUPFAM" id="SSF75011">
    <property type="entry name" value="3-carboxy-cis,cis-mucoante lactonizing enzyme"/>
    <property type="match status" value="1"/>
</dbReference>
<keyword evidence="2" id="KW-1185">Reference proteome</keyword>
<dbReference type="EMBL" id="RYFG02000096">
    <property type="protein sequence ID" value="TRW94617.1"/>
    <property type="molecule type" value="Genomic_DNA"/>
</dbReference>
<name>A0ABY3CA38_9GAMM</name>
<dbReference type="RefSeq" id="WP_127029454.1">
    <property type="nucleotide sequence ID" value="NZ_RYFG02000096.1"/>
</dbReference>
<evidence type="ECO:0000313" key="2">
    <source>
        <dbReference type="Proteomes" id="UP000733744"/>
    </source>
</evidence>
<accession>A0ABY3CA38</accession>
<dbReference type="Proteomes" id="UP000733744">
    <property type="component" value="Unassembled WGS sequence"/>
</dbReference>
<evidence type="ECO:0000313" key="1">
    <source>
        <dbReference type="EMBL" id="TRW94617.1"/>
    </source>
</evidence>
<organism evidence="1 2">
    <name type="scientific">Candidatus Methylobacter oryzae</name>
    <dbReference type="NCBI Taxonomy" id="2497749"/>
    <lineage>
        <taxon>Bacteria</taxon>
        <taxon>Pseudomonadati</taxon>
        <taxon>Pseudomonadota</taxon>
        <taxon>Gammaproteobacteria</taxon>
        <taxon>Methylococcales</taxon>
        <taxon>Methylococcaceae</taxon>
        <taxon>Methylobacter</taxon>
    </lineage>
</organism>
<proteinExistence type="predicted"/>
<protein>
    <submittedName>
        <fullName evidence="1">Uncharacterized protein</fullName>
    </submittedName>
</protein>
<dbReference type="InterPro" id="IPR019198">
    <property type="entry name" value="Beta_propeller_containing"/>
</dbReference>
<sequence>MTLNYGKETDSWPIHLCKIAPFASGEVIDGRVKDDSRLPLRPSVLSKYCVVLLAMLLGNHMAYAWNVTVQTDAPNAAAVSLENDTSLSKVDVYLTWLDLDDKTETGYRSWIPALGWQNGLVPEWNGKDLAPFSSQPVTSLPSECPAQHRCFLAWVATPNGADPLDWKRWRASSLLPLNALAATARLPGQHFFLANNSVSSTFSVTAGIATDAAGTATTSTIEKPDVFHLEGTRLFYANAQAQRLQIIETANATAPQLVSSTVLSGFPKEIYTLGQYHLVLLNSATSSAGAQISVFRENGDGSQSEISTFKLSGQFLESRRRGDVIYTVSTHYDPELRLVVQSLVIDANGQLSERANQAWNAYDPHVALFADYLVITGGIPGNWTNTELRVFDLRDPAQPLRALPQINLSGRVPSEFHLDVSGNQLRVVYSAADANSGSVLSVYDLNAELAQLGSVGGIAPKEALFATRFAENFAYVVTYERKDPLWVIGLSDPTKPVILGELQVPGWSEKLFVHGDRVFGLGVDDQPFGSGTWARRVAASLFDVSVPAAPGLLGRFTAVTDDSVYSWSQALSDERALLLDWEKQYALLPVESWGNTPGSYLQWVDFSSGVPKDGGQLKLSTQAERSVALSSELWGVLGNQSFLTVGRSNGVPQVLGQVELARNVSWLYLDEGELWSGVYGNQGYYRLYRQKTANPDEAEMKWNLDHNYNQILATNSHVFFFRWQPFTLGALDRVRGELLPTLAPTNDKNSVYGQAFADGDRFYISNSTWQDVKALDSQLALPDKTGNTGYLSWTLQGWQAAAAGMKFVANYNIPGQPIGFASAGGLLVSENGTDTEPLRIDLLTLDANGNASLRDSLTLPCPAYSNTLLQGDTLYISCGNAVIYSGAKVDSANTGNKLHAFRVDGATLTPSGEWAFDEWPRPLAASNNGLVLVGAGFYPIYYTDVVGIAAMSIGTFPSWSSSCRLYDMTSLVPVLLDTFDNCPAAQDVAMDDKNVYFAHGFAGIETHQIKRK</sequence>